<proteinExistence type="predicted"/>
<feature type="compositionally biased region" description="Polar residues" evidence="1">
    <location>
        <begin position="28"/>
        <end position="51"/>
    </location>
</feature>
<evidence type="ECO:0000256" key="1">
    <source>
        <dbReference type="SAM" id="MobiDB-lite"/>
    </source>
</evidence>
<dbReference type="Pfam" id="PF10295">
    <property type="entry name" value="DUF2406"/>
    <property type="match status" value="1"/>
</dbReference>
<dbReference type="AlphaFoldDB" id="A0A2A9PLX8"/>
<feature type="compositionally biased region" description="Polar residues" evidence="1">
    <location>
        <begin position="243"/>
        <end position="254"/>
    </location>
</feature>
<feature type="compositionally biased region" description="Low complexity" evidence="1">
    <location>
        <begin position="12"/>
        <end position="27"/>
    </location>
</feature>
<gene>
    <name evidence="2" type="ORF">XA68_15909</name>
</gene>
<dbReference type="OrthoDB" id="5330253at2759"/>
<accession>A0A2A9PLX8</accession>
<dbReference type="Proteomes" id="UP000037136">
    <property type="component" value="Unassembled WGS sequence"/>
</dbReference>
<feature type="compositionally biased region" description="Polar residues" evidence="1">
    <location>
        <begin position="146"/>
        <end position="164"/>
    </location>
</feature>
<dbReference type="PANTHER" id="PTHR28186">
    <property type="entry name" value="MEIOTICALLY UP-REGULATED GENE 9 PROTEIN"/>
    <property type="match status" value="1"/>
</dbReference>
<keyword evidence="3" id="KW-1185">Reference proteome</keyword>
<dbReference type="EMBL" id="LAZP02000050">
    <property type="protein sequence ID" value="PFH61893.1"/>
    <property type="molecule type" value="Genomic_DNA"/>
</dbReference>
<dbReference type="PANTHER" id="PTHR28186:SF1">
    <property type="entry name" value="MEIOTICALLY UP-REGULATED GENE 9 PROTEIN"/>
    <property type="match status" value="1"/>
</dbReference>
<organism evidence="2 3">
    <name type="scientific">Ophiocordyceps unilateralis</name>
    <name type="common">Zombie-ant fungus</name>
    <name type="synonym">Torrubia unilateralis</name>
    <dbReference type="NCBI Taxonomy" id="268505"/>
    <lineage>
        <taxon>Eukaryota</taxon>
        <taxon>Fungi</taxon>
        <taxon>Dikarya</taxon>
        <taxon>Ascomycota</taxon>
        <taxon>Pezizomycotina</taxon>
        <taxon>Sordariomycetes</taxon>
        <taxon>Hypocreomycetidae</taxon>
        <taxon>Hypocreales</taxon>
        <taxon>Ophiocordycipitaceae</taxon>
        <taxon>Ophiocordyceps</taxon>
    </lineage>
</organism>
<reference evidence="2 3" key="2">
    <citation type="journal article" date="2017" name="Sci. Rep.">
        <title>Ant-infecting Ophiocordyceps genomes reveal a high diversity of potential behavioral manipulation genes and a possible major role for enterotoxins.</title>
        <authorList>
            <person name="de Bekker C."/>
            <person name="Ohm R.A."/>
            <person name="Evans H.C."/>
            <person name="Brachmann A."/>
            <person name="Hughes D.P."/>
        </authorList>
    </citation>
    <scope>NUCLEOTIDE SEQUENCE [LARGE SCALE GENOMIC DNA]</scope>
    <source>
        <strain evidence="2 3">SC16a</strain>
    </source>
</reference>
<feature type="compositionally biased region" description="Polar residues" evidence="1">
    <location>
        <begin position="262"/>
        <end position="272"/>
    </location>
</feature>
<name>A0A2A9PLX8_OPHUN</name>
<feature type="compositionally biased region" description="Polar residues" evidence="1">
    <location>
        <begin position="175"/>
        <end position="196"/>
    </location>
</feature>
<reference evidence="2 3" key="1">
    <citation type="journal article" date="2015" name="BMC Genomics">
        <title>Gene expression during zombie ant biting behavior reflects the complexity underlying fungal parasitic behavioral manipulation.</title>
        <authorList>
            <person name="de Bekker C."/>
            <person name="Ohm R.A."/>
            <person name="Loreto R.G."/>
            <person name="Sebastian A."/>
            <person name="Albert I."/>
            <person name="Merrow M."/>
            <person name="Brachmann A."/>
            <person name="Hughes D.P."/>
        </authorList>
    </citation>
    <scope>NUCLEOTIDE SEQUENCE [LARGE SCALE GENOMIC DNA]</scope>
    <source>
        <strain evidence="2 3">SC16a</strain>
    </source>
</reference>
<evidence type="ECO:0000313" key="2">
    <source>
        <dbReference type="EMBL" id="PFH61893.1"/>
    </source>
</evidence>
<sequence length="361" mass="40524">MATPAEHYDLLPQQQQRHQQPTYSQQPRAQTKPRSFSVRSDQSYRSVASKNETQEDKDSNRLQSKADPTLAINEAEPSTVAMNAQSNHAPLRSLQHKDVWGNAITDPDKSNPTRNRWERPLDTIRGFEAAIDGGYSRKALPRSETDSSGNWNQRGTSHPQSQPRFPQDSYYRPSSVRTDTYHGSTNSGTARSSYMDSQHGHGGGHGRHAQRDRGPRMHAEPHYQVYGREQNVYPLPHKDRSYETVTSAAPSGNSDPAGYMTDPTSSDNSSDRVSPVRRRKPTNEYAVGSNQGQSYHAPNHPGGRIPGHQDQILSPAHMEPRYYDAELGKQSLAEGRQGSPLVQVAPERRKSWFTRRFSKDA</sequence>
<feature type="compositionally biased region" description="Basic and acidic residues" evidence="1">
    <location>
        <begin position="209"/>
        <end position="221"/>
    </location>
</feature>
<feature type="compositionally biased region" description="Basic and acidic residues" evidence="1">
    <location>
        <begin position="318"/>
        <end position="327"/>
    </location>
</feature>
<protein>
    <submittedName>
        <fullName evidence="2">Uncharacterized protein</fullName>
    </submittedName>
</protein>
<evidence type="ECO:0000313" key="3">
    <source>
        <dbReference type="Proteomes" id="UP000037136"/>
    </source>
</evidence>
<feature type="region of interest" description="Disordered" evidence="1">
    <location>
        <begin position="1"/>
        <end position="343"/>
    </location>
</feature>
<dbReference type="InterPro" id="IPR018809">
    <property type="entry name" value="DUF2406"/>
</dbReference>
<feature type="compositionally biased region" description="Basic and acidic residues" evidence="1">
    <location>
        <begin position="106"/>
        <end position="122"/>
    </location>
</feature>
<comment type="caution">
    <text evidence="2">The sequence shown here is derived from an EMBL/GenBank/DDBJ whole genome shotgun (WGS) entry which is preliminary data.</text>
</comment>